<comment type="catalytic activity">
    <reaction evidence="1">
        <text>6-hydroxymethyl-7,8-dihydropterin + ATP = (7,8-dihydropterin-6-yl)methyl diphosphate + AMP + H(+)</text>
        <dbReference type="Rhea" id="RHEA:11412"/>
        <dbReference type="ChEBI" id="CHEBI:15378"/>
        <dbReference type="ChEBI" id="CHEBI:30616"/>
        <dbReference type="ChEBI" id="CHEBI:44841"/>
        <dbReference type="ChEBI" id="CHEBI:72950"/>
        <dbReference type="ChEBI" id="CHEBI:456215"/>
        <dbReference type="EC" id="2.7.6.3"/>
    </reaction>
</comment>
<dbReference type="GO" id="GO:0016301">
    <property type="term" value="F:kinase activity"/>
    <property type="evidence" value="ECO:0007669"/>
    <property type="project" value="UniProtKB-KW"/>
</dbReference>
<dbReference type="Gene3D" id="3.10.270.10">
    <property type="entry name" value="Urate Oxidase"/>
    <property type="match status" value="1"/>
</dbReference>
<dbReference type="AlphaFoldDB" id="D1CEZ1"/>
<name>D1CEZ1_THET1</name>
<dbReference type="HOGENOM" id="CLU_561007_0_0_0"/>
<dbReference type="GO" id="GO:0003848">
    <property type="term" value="F:2-amino-4-hydroxy-6-hydroxymethyldihydropteridine diphosphokinase activity"/>
    <property type="evidence" value="ECO:0007669"/>
    <property type="project" value="UniProtKB-EC"/>
</dbReference>
<dbReference type="KEGG" id="ttr:Tter_0579"/>
<keyword evidence="10" id="KW-0289">Folate biosynthesis</keyword>
<accession>D1CEZ1</accession>
<evidence type="ECO:0000256" key="4">
    <source>
        <dbReference type="ARBA" id="ARBA00022679"/>
    </source>
</evidence>
<organism evidence="13 14">
    <name type="scientific">Thermobaculum terrenum (strain ATCC BAA-798 / CCMEE 7001 / YNP1)</name>
    <dbReference type="NCBI Taxonomy" id="525904"/>
    <lineage>
        <taxon>Bacteria</taxon>
        <taxon>Bacillati</taxon>
        <taxon>Chloroflexota</taxon>
        <taxon>Chloroflexia</taxon>
        <taxon>Candidatus Thermobaculales</taxon>
        <taxon>Candidatus Thermobaculaceae</taxon>
        <taxon>Thermobaculum</taxon>
    </lineage>
</organism>
<evidence type="ECO:0000256" key="9">
    <source>
        <dbReference type="ARBA" id="ARBA00022840"/>
    </source>
</evidence>
<dbReference type="InterPro" id="IPR022840">
    <property type="entry name" value="GTP_cyclohydrolase_MptA"/>
</dbReference>
<feature type="domain" description="7,8-dihydro-6-hydroxymethylpterin-pyrophosphokinase" evidence="12">
    <location>
        <begin position="86"/>
        <end position="97"/>
    </location>
</feature>
<keyword evidence="11" id="KW-0408">Iron</keyword>
<comment type="pathway">
    <text evidence="2">Cofactor biosynthesis; tetrahydrofolate biosynthesis; 2-amino-4-hydroxy-6-hydroxymethyl-7,8-dihydropteridine diphosphate from 7,8-dihydroneopterin triphosphate: step 4/4.</text>
</comment>
<dbReference type="GO" id="GO:0005524">
    <property type="term" value="F:ATP binding"/>
    <property type="evidence" value="ECO:0007669"/>
    <property type="project" value="UniProtKB-KW"/>
</dbReference>
<keyword evidence="6" id="KW-0547">Nucleotide-binding</keyword>
<evidence type="ECO:0000256" key="10">
    <source>
        <dbReference type="ARBA" id="ARBA00022909"/>
    </source>
</evidence>
<dbReference type="HAMAP" id="MF_01527_A">
    <property type="entry name" value="GTP_cyclohydrol_A"/>
    <property type="match status" value="1"/>
</dbReference>
<evidence type="ECO:0000256" key="3">
    <source>
        <dbReference type="ARBA" id="ARBA00013253"/>
    </source>
</evidence>
<dbReference type="Pfam" id="PF02649">
    <property type="entry name" value="GCHY-1"/>
    <property type="match status" value="1"/>
</dbReference>
<dbReference type="GO" id="GO:0003934">
    <property type="term" value="F:GTP cyclohydrolase I activity"/>
    <property type="evidence" value="ECO:0007669"/>
    <property type="project" value="InterPro"/>
</dbReference>
<gene>
    <name evidence="13" type="ordered locus">Tter_0579</name>
</gene>
<evidence type="ECO:0000313" key="13">
    <source>
        <dbReference type="EMBL" id="ACZ41497.1"/>
    </source>
</evidence>
<dbReference type="eggNOG" id="COG0801">
    <property type="taxonomic scope" value="Bacteria"/>
</dbReference>
<dbReference type="PANTHER" id="PTHR36445:SF1">
    <property type="entry name" value="GTP CYCLOHYDROLASE MPTA"/>
    <property type="match status" value="1"/>
</dbReference>
<dbReference type="PROSITE" id="PS00794">
    <property type="entry name" value="HPPK"/>
    <property type="match status" value="1"/>
</dbReference>
<dbReference type="Proteomes" id="UP000000323">
    <property type="component" value="Chromosome 1"/>
</dbReference>
<dbReference type="InterPro" id="IPR000550">
    <property type="entry name" value="Hppk"/>
</dbReference>
<dbReference type="eggNOG" id="COG1469">
    <property type="taxonomic scope" value="Bacteria"/>
</dbReference>
<dbReference type="InterPro" id="IPR035907">
    <property type="entry name" value="Hppk_sf"/>
</dbReference>
<dbReference type="Pfam" id="PF01288">
    <property type="entry name" value="HPPK"/>
    <property type="match status" value="1"/>
</dbReference>
<dbReference type="InterPro" id="IPR003801">
    <property type="entry name" value="GTP_cyclohydrolase_FolE2/MptA"/>
</dbReference>
<dbReference type="SUPFAM" id="SSF55083">
    <property type="entry name" value="6-hydroxymethyl-7,8-dihydropterin pyrophosphokinase, HPPK"/>
    <property type="match status" value="1"/>
</dbReference>
<evidence type="ECO:0000313" key="14">
    <source>
        <dbReference type="Proteomes" id="UP000000323"/>
    </source>
</evidence>
<reference evidence="14" key="1">
    <citation type="journal article" date="2010" name="Stand. Genomic Sci.">
        <title>Complete genome sequence of 'Thermobaculum terrenum' type strain (YNP1).</title>
        <authorList>
            <person name="Kiss H."/>
            <person name="Cleland D."/>
            <person name="Lapidus A."/>
            <person name="Lucas S."/>
            <person name="Glavina Del Rio T."/>
            <person name="Nolan M."/>
            <person name="Tice H."/>
            <person name="Han C."/>
            <person name="Goodwin L."/>
            <person name="Pitluck S."/>
            <person name="Liolios K."/>
            <person name="Ivanova N."/>
            <person name="Mavromatis K."/>
            <person name="Ovchinnikova G."/>
            <person name="Pati A."/>
            <person name="Chen A."/>
            <person name="Palaniappan K."/>
            <person name="Land M."/>
            <person name="Hauser L."/>
            <person name="Chang Y."/>
            <person name="Jeffries C."/>
            <person name="Lu M."/>
            <person name="Brettin T."/>
            <person name="Detter J."/>
            <person name="Goker M."/>
            <person name="Tindall B."/>
            <person name="Beck B."/>
            <person name="McDermott T."/>
            <person name="Woyke T."/>
            <person name="Bristow J."/>
            <person name="Eisen J."/>
            <person name="Markowitz V."/>
            <person name="Hugenholtz P."/>
            <person name="Kyrpides N."/>
            <person name="Klenk H."/>
            <person name="Cheng J."/>
        </authorList>
    </citation>
    <scope>NUCLEOTIDE SEQUENCE [LARGE SCALE GENOMIC DNA]</scope>
    <source>
        <strain evidence="14">ATCC BAA-798 / YNP1</strain>
    </source>
</reference>
<dbReference type="UniPathway" id="UPA00077">
    <property type="reaction ID" value="UER00155"/>
</dbReference>
<proteinExistence type="inferred from homology"/>
<dbReference type="GO" id="GO:0046654">
    <property type="term" value="P:tetrahydrofolate biosynthetic process"/>
    <property type="evidence" value="ECO:0007669"/>
    <property type="project" value="UniProtKB-UniPathway"/>
</dbReference>
<evidence type="ECO:0000256" key="11">
    <source>
        <dbReference type="ARBA" id="ARBA00023004"/>
    </source>
</evidence>
<dbReference type="Gene3D" id="3.30.70.560">
    <property type="entry name" value="7,8-Dihydro-6-hydroxymethylpterin-pyrophosphokinase HPPK"/>
    <property type="match status" value="1"/>
</dbReference>
<keyword evidence="4 13" id="KW-0808">Transferase</keyword>
<dbReference type="EC" id="2.7.6.3" evidence="3"/>
<dbReference type="EMBL" id="CP001825">
    <property type="protein sequence ID" value="ACZ41497.1"/>
    <property type="molecule type" value="Genomic_DNA"/>
</dbReference>
<evidence type="ECO:0000256" key="2">
    <source>
        <dbReference type="ARBA" id="ARBA00005051"/>
    </source>
</evidence>
<evidence type="ECO:0000256" key="7">
    <source>
        <dbReference type="ARBA" id="ARBA00022777"/>
    </source>
</evidence>
<sequence>MHTVYIGLGSNLGDRYANIAEAIQSLRSRVKIDKIASIYETEPVGYKEQPKFLNTVVEGQTDLEPRDLLKFLKSIEHRMGRRPSFRNAPRPIDLDLLLYDDLVLKSEDIEVPHPYMHERAFVLVPLAEIAPDMVHPALGESIAQLLEKVDKSGVRKARRGLALRLSRDVQGQEPEVAVRLGRVGVTNVQRMIRLGKGSRSRVLQAEISLLADIGPNQKGLHMSRFSHALDETLDDAVADEAPDVESLALRIAERIVNAQKALRSEVRIRAKFSLRRYAPISGIPTDEMYTLLGIAVCKQDSYRRMVGIEAEGMTACPCAQDMILEHSRERLAEEGFTSEEAEKILAAIPTAAHNQRSKATILLGTDAMVRAEDLVEIAESSMSSENYGLLKRPDEFFVVHKAHRRPRFVEDVAREILRSAVNTYSDLPEEDFLLARVVSFESIHKHDAYAEGFGTFGELREQVIYGRSPSTCTTLEEWLG</sequence>
<evidence type="ECO:0000259" key="12">
    <source>
        <dbReference type="PROSITE" id="PS00794"/>
    </source>
</evidence>
<dbReference type="GO" id="GO:0046656">
    <property type="term" value="P:folic acid biosynthetic process"/>
    <property type="evidence" value="ECO:0007669"/>
    <property type="project" value="UniProtKB-KW"/>
</dbReference>
<dbReference type="NCBIfam" id="TIGR00294">
    <property type="entry name" value="GTP cyclohydrolase MptA"/>
    <property type="match status" value="1"/>
</dbReference>
<keyword evidence="8" id="KW-0378">Hydrolase</keyword>
<keyword evidence="14" id="KW-1185">Reference proteome</keyword>
<evidence type="ECO:0000256" key="6">
    <source>
        <dbReference type="ARBA" id="ARBA00022741"/>
    </source>
</evidence>
<keyword evidence="9" id="KW-0067">ATP-binding</keyword>
<keyword evidence="5" id="KW-0479">Metal-binding</keyword>
<dbReference type="PANTHER" id="PTHR36445">
    <property type="entry name" value="GTP CYCLOHYDROLASE MPTA"/>
    <property type="match status" value="1"/>
</dbReference>
<protein>
    <recommendedName>
        <fullName evidence="3">2-amino-4-hydroxy-6-hydroxymethyldihydropteridine diphosphokinase</fullName>
        <ecNumber evidence="3">2.7.6.3</ecNumber>
    </recommendedName>
</protein>
<dbReference type="NCBIfam" id="TIGR01498">
    <property type="entry name" value="folK"/>
    <property type="match status" value="1"/>
</dbReference>
<evidence type="ECO:0000256" key="8">
    <source>
        <dbReference type="ARBA" id="ARBA00022801"/>
    </source>
</evidence>
<dbReference type="CDD" id="cd00483">
    <property type="entry name" value="HPPK"/>
    <property type="match status" value="1"/>
</dbReference>
<keyword evidence="7 13" id="KW-0418">Kinase</keyword>
<evidence type="ECO:0000256" key="1">
    <source>
        <dbReference type="ARBA" id="ARBA00000198"/>
    </source>
</evidence>
<dbReference type="RefSeq" id="WP_012874532.1">
    <property type="nucleotide sequence ID" value="NC_013525.1"/>
</dbReference>
<dbReference type="GO" id="GO:0046872">
    <property type="term" value="F:metal ion binding"/>
    <property type="evidence" value="ECO:0007669"/>
    <property type="project" value="UniProtKB-KW"/>
</dbReference>
<dbReference type="STRING" id="525904.Tter_0579"/>
<evidence type="ECO:0000256" key="5">
    <source>
        <dbReference type="ARBA" id="ARBA00022723"/>
    </source>
</evidence>